<protein>
    <submittedName>
        <fullName evidence="3">Uncharacterized protein</fullName>
    </submittedName>
</protein>
<gene>
    <name evidence="3" type="ORF">PCANC_11526</name>
    <name evidence="4" type="ORF">PCASD_04739</name>
    <name evidence="2" type="ORF">PCASD_08406</name>
</gene>
<organism evidence="3 5">
    <name type="scientific">Puccinia coronata f. sp. avenae</name>
    <dbReference type="NCBI Taxonomy" id="200324"/>
    <lineage>
        <taxon>Eukaryota</taxon>
        <taxon>Fungi</taxon>
        <taxon>Dikarya</taxon>
        <taxon>Basidiomycota</taxon>
        <taxon>Pucciniomycotina</taxon>
        <taxon>Pucciniomycetes</taxon>
        <taxon>Pucciniales</taxon>
        <taxon>Pucciniaceae</taxon>
        <taxon>Puccinia</taxon>
    </lineage>
</organism>
<feature type="compositionally biased region" description="Basic and acidic residues" evidence="1">
    <location>
        <begin position="1"/>
        <end position="40"/>
    </location>
</feature>
<dbReference type="Proteomes" id="UP000235392">
    <property type="component" value="Unassembled WGS sequence"/>
</dbReference>
<sequence length="124" mass="14227">MDHRKHQERKRIEQVKQQKKREAIFSQKARDKKTYSDASDRLASMENAKAFDRRAQLASRQTGPDSGKLDRNGKAIYPLQLMKCEPESQISLSDTSSEKQPPRVYRTDQSTALEILSTTSTLKT</sequence>
<keyword evidence="5" id="KW-1185">Reference proteome</keyword>
<dbReference type="Proteomes" id="UP000235388">
    <property type="component" value="Unassembled WGS sequence"/>
</dbReference>
<evidence type="ECO:0000256" key="1">
    <source>
        <dbReference type="SAM" id="MobiDB-lite"/>
    </source>
</evidence>
<evidence type="ECO:0000313" key="5">
    <source>
        <dbReference type="Proteomes" id="UP000235388"/>
    </source>
</evidence>
<accession>A0A2N5UQI8</accession>
<name>A0A2N5UQI8_9BASI</name>
<feature type="region of interest" description="Disordered" evidence="1">
    <location>
        <begin position="87"/>
        <end position="111"/>
    </location>
</feature>
<comment type="caution">
    <text evidence="3">The sequence shown here is derived from an EMBL/GenBank/DDBJ whole genome shotgun (WGS) entry which is preliminary data.</text>
</comment>
<dbReference type="EMBL" id="PGCI01000610">
    <property type="protein sequence ID" value="PLW24410.1"/>
    <property type="molecule type" value="Genomic_DNA"/>
</dbReference>
<feature type="region of interest" description="Disordered" evidence="1">
    <location>
        <begin position="1"/>
        <end position="74"/>
    </location>
</feature>
<proteinExistence type="predicted"/>
<evidence type="ECO:0000313" key="2">
    <source>
        <dbReference type="EMBL" id="PLW24410.1"/>
    </source>
</evidence>
<dbReference type="AlphaFoldDB" id="A0A2N5UQI8"/>
<dbReference type="EMBL" id="PGCI01000073">
    <property type="protein sequence ID" value="PLW42945.1"/>
    <property type="molecule type" value="Genomic_DNA"/>
</dbReference>
<dbReference type="EMBL" id="PGCJ01000187">
    <property type="protein sequence ID" value="PLW40020.1"/>
    <property type="molecule type" value="Genomic_DNA"/>
</dbReference>
<evidence type="ECO:0000313" key="3">
    <source>
        <dbReference type="EMBL" id="PLW40020.1"/>
    </source>
</evidence>
<evidence type="ECO:0000313" key="6">
    <source>
        <dbReference type="Proteomes" id="UP000235392"/>
    </source>
</evidence>
<evidence type="ECO:0000313" key="4">
    <source>
        <dbReference type="EMBL" id="PLW42945.1"/>
    </source>
</evidence>
<reference evidence="5 6" key="1">
    <citation type="submission" date="2017-11" db="EMBL/GenBank/DDBJ databases">
        <title>De novo assembly and phasing of dikaryotic genomes from two isolates of Puccinia coronata f. sp. avenae, the causal agent of oat crown rust.</title>
        <authorList>
            <person name="Miller M.E."/>
            <person name="Zhang Y."/>
            <person name="Omidvar V."/>
            <person name="Sperschneider J."/>
            <person name="Schwessinger B."/>
            <person name="Raley C."/>
            <person name="Palmer J.M."/>
            <person name="Garnica D."/>
            <person name="Upadhyaya N."/>
            <person name="Rathjen J."/>
            <person name="Taylor J.M."/>
            <person name="Park R.F."/>
            <person name="Dodds P.N."/>
            <person name="Hirsch C.D."/>
            <person name="Kianian S.F."/>
            <person name="Figueroa M."/>
        </authorList>
    </citation>
    <scope>NUCLEOTIDE SEQUENCE [LARGE SCALE GENOMIC DNA]</scope>
    <source>
        <strain evidence="3">12NC29</strain>
        <strain evidence="2">12SD80</strain>
    </source>
</reference>
<dbReference type="OrthoDB" id="2516067at2759"/>